<organism evidence="4 5">
    <name type="scientific">Hermanssonia centrifuga</name>
    <dbReference type="NCBI Taxonomy" id="98765"/>
    <lineage>
        <taxon>Eukaryota</taxon>
        <taxon>Fungi</taxon>
        <taxon>Dikarya</taxon>
        <taxon>Basidiomycota</taxon>
        <taxon>Agaricomycotina</taxon>
        <taxon>Agaricomycetes</taxon>
        <taxon>Polyporales</taxon>
        <taxon>Meruliaceae</taxon>
        <taxon>Hermanssonia</taxon>
    </lineage>
</organism>
<feature type="region of interest" description="Disordered" evidence="1">
    <location>
        <begin position="119"/>
        <end position="145"/>
    </location>
</feature>
<keyword evidence="5" id="KW-1185">Reference proteome</keyword>
<keyword evidence="2" id="KW-0812">Transmembrane</keyword>
<dbReference type="Proteomes" id="UP000309038">
    <property type="component" value="Unassembled WGS sequence"/>
</dbReference>
<keyword evidence="2" id="KW-0472">Membrane</keyword>
<feature type="domain" description="EamA" evidence="3">
    <location>
        <begin position="23"/>
        <end position="107"/>
    </location>
</feature>
<accession>A0A4S4KJH1</accession>
<dbReference type="InterPro" id="IPR037185">
    <property type="entry name" value="EmrE-like"/>
</dbReference>
<dbReference type="SUPFAM" id="SSF103481">
    <property type="entry name" value="Multidrug resistance efflux transporter EmrE"/>
    <property type="match status" value="1"/>
</dbReference>
<feature type="compositionally biased region" description="Acidic residues" evidence="1">
    <location>
        <begin position="131"/>
        <end position="145"/>
    </location>
</feature>
<gene>
    <name evidence="4" type="ORF">EW026_g4101</name>
</gene>
<dbReference type="InterPro" id="IPR000620">
    <property type="entry name" value="EamA_dom"/>
</dbReference>
<feature type="transmembrane region" description="Helical" evidence="2">
    <location>
        <begin position="68"/>
        <end position="85"/>
    </location>
</feature>
<feature type="transmembrane region" description="Helical" evidence="2">
    <location>
        <begin position="91"/>
        <end position="110"/>
    </location>
</feature>
<evidence type="ECO:0000313" key="5">
    <source>
        <dbReference type="Proteomes" id="UP000309038"/>
    </source>
</evidence>
<keyword evidence="2" id="KW-1133">Transmembrane helix</keyword>
<evidence type="ECO:0000256" key="2">
    <source>
        <dbReference type="SAM" id="Phobius"/>
    </source>
</evidence>
<evidence type="ECO:0000256" key="1">
    <source>
        <dbReference type="SAM" id="MobiDB-lite"/>
    </source>
</evidence>
<evidence type="ECO:0000259" key="3">
    <source>
        <dbReference type="Pfam" id="PF00892"/>
    </source>
</evidence>
<protein>
    <recommendedName>
        <fullName evidence="3">EamA domain-containing protein</fullName>
    </recommendedName>
</protein>
<evidence type="ECO:0000313" key="4">
    <source>
        <dbReference type="EMBL" id="THG98030.1"/>
    </source>
</evidence>
<dbReference type="AlphaFoldDB" id="A0A4S4KJH1"/>
<dbReference type="Pfam" id="PF00892">
    <property type="entry name" value="EamA"/>
    <property type="match status" value="1"/>
</dbReference>
<feature type="transmembrane region" description="Helical" evidence="2">
    <location>
        <begin position="36"/>
        <end position="56"/>
    </location>
</feature>
<dbReference type="EMBL" id="SGPJ01000138">
    <property type="protein sequence ID" value="THG98030.1"/>
    <property type="molecule type" value="Genomic_DNA"/>
</dbReference>
<reference evidence="4 5" key="1">
    <citation type="submission" date="2019-02" db="EMBL/GenBank/DDBJ databases">
        <title>Genome sequencing of the rare red list fungi Phlebia centrifuga.</title>
        <authorList>
            <person name="Buettner E."/>
            <person name="Kellner H."/>
        </authorList>
    </citation>
    <scope>NUCLEOTIDE SEQUENCE [LARGE SCALE GENOMIC DNA]</scope>
    <source>
        <strain evidence="4 5">DSM 108282</strain>
    </source>
</reference>
<proteinExistence type="predicted"/>
<sequence length="145" mass="15762">MGVVGAGLDVTPEQRLAAVGIAVMRIPVVIPTKLDWIAMLLLIGVFGFFAQILLVMGLQRETAGRGTMALYVQIVFTTAFERIFFHSTPPLLSIAGIFIIMSSAIYVAIAKNSNIASEKRRQSAINSAEDTSLEEGLPENEEEQH</sequence>
<name>A0A4S4KJH1_9APHY</name>
<comment type="caution">
    <text evidence="4">The sequence shown here is derived from an EMBL/GenBank/DDBJ whole genome shotgun (WGS) entry which is preliminary data.</text>
</comment>
<dbReference type="GO" id="GO:0016020">
    <property type="term" value="C:membrane"/>
    <property type="evidence" value="ECO:0007669"/>
    <property type="project" value="InterPro"/>
</dbReference>